<evidence type="ECO:0000313" key="1">
    <source>
        <dbReference type="EMBL" id="NHO33968.1"/>
    </source>
</evidence>
<dbReference type="Proteomes" id="UP000615326">
    <property type="component" value="Unassembled WGS sequence"/>
</dbReference>
<proteinExistence type="predicted"/>
<organism evidence="1 2">
    <name type="scientific">Acetobacter fallax</name>
    <dbReference type="NCBI Taxonomy" id="1737473"/>
    <lineage>
        <taxon>Bacteria</taxon>
        <taxon>Pseudomonadati</taxon>
        <taxon>Pseudomonadota</taxon>
        <taxon>Alphaproteobacteria</taxon>
        <taxon>Acetobacterales</taxon>
        <taxon>Acetobacteraceae</taxon>
        <taxon>Acetobacter</taxon>
    </lineage>
</organism>
<keyword evidence="2" id="KW-1185">Reference proteome</keyword>
<dbReference type="RefSeq" id="WP_173578431.1">
    <property type="nucleotide sequence ID" value="NZ_WOSW01000046.1"/>
</dbReference>
<accession>A0ABX0KDT3</accession>
<comment type="caution">
    <text evidence="1">The sequence shown here is derived from an EMBL/GenBank/DDBJ whole genome shotgun (WGS) entry which is preliminary data.</text>
</comment>
<protein>
    <submittedName>
        <fullName evidence="1">Uncharacterized protein</fullName>
    </submittedName>
</protein>
<evidence type="ECO:0000313" key="2">
    <source>
        <dbReference type="Proteomes" id="UP000615326"/>
    </source>
</evidence>
<dbReference type="EMBL" id="WOSW01000046">
    <property type="protein sequence ID" value="NHO33968.1"/>
    <property type="molecule type" value="Genomic_DNA"/>
</dbReference>
<reference evidence="1 2" key="1">
    <citation type="journal article" date="2020" name="Int. J. Syst. Evol. Microbiol.">
        <title>Novel acetic acid bacteria from cider fermentations: Acetobacter conturbans sp. nov. and Acetobacter fallax sp. nov.</title>
        <authorList>
            <person name="Sombolestani A.S."/>
            <person name="Cleenwerck I."/>
            <person name="Cnockaert M."/>
            <person name="Borremans W."/>
            <person name="Wieme A.D."/>
            <person name="De Vuyst L."/>
            <person name="Vandamme P."/>
        </authorList>
    </citation>
    <scope>NUCLEOTIDE SEQUENCE [LARGE SCALE GENOMIC DNA]</scope>
    <source>
        <strain evidence="1 2">LMG 1637</strain>
    </source>
</reference>
<sequence>MKHSALAGTRDLAECDFSVVAPAEAGVDSRVVLHVTKCRLPRMKAAQSGVTEIVTNNTGEVLMAALHRFDIGI</sequence>
<gene>
    <name evidence="1" type="ORF">GOB84_15740</name>
</gene>
<name>A0ABX0KDT3_9PROT</name>